<dbReference type="GO" id="GO:0005335">
    <property type="term" value="F:serotonin:sodium:chloride symporter activity"/>
    <property type="evidence" value="ECO:0007669"/>
    <property type="project" value="TreeGrafter"/>
</dbReference>
<evidence type="ECO:0000256" key="6">
    <source>
        <dbReference type="SAM" id="MobiDB-lite"/>
    </source>
</evidence>
<feature type="region of interest" description="Disordered" evidence="6">
    <location>
        <begin position="498"/>
        <end position="518"/>
    </location>
</feature>
<feature type="transmembrane region" description="Helical" evidence="7">
    <location>
        <begin position="410"/>
        <end position="434"/>
    </location>
</feature>
<dbReference type="Proteomes" id="UP000504630">
    <property type="component" value="Chromosome 8"/>
</dbReference>
<feature type="transmembrane region" description="Helical" evidence="7">
    <location>
        <begin position="211"/>
        <end position="234"/>
    </location>
</feature>
<dbReference type="RefSeq" id="XP_029292953.1">
    <property type="nucleotide sequence ID" value="XM_029437093.1"/>
</dbReference>
<dbReference type="Gene3D" id="1.20.1250.20">
    <property type="entry name" value="MFS general substrate transporter like domains"/>
    <property type="match status" value="2"/>
</dbReference>
<sequence>MDLLTWLRQEAQLKKMVLVIVFIALFLDNMLMSMVVPILPSYLSSTDQSTTATYGNSTDLIVNTSVIQSFSDRRVILGSTISPPHQNPALSSDPTVAQKFPESNCSYSEAQLDGLNIKVGLLLASKSIVQLIINPFIGQLTNRIGYHIPMCAGFCIIIFASTLFAFSSSYFLLLLARSVQGVGGSCLSVTGMTVLADVYKDDEERGRAIGISFSGLALGLIAGAPFGSLMYQFVGKMAPFLVLAVIAVLGGGLHALIFKPWLMRTEMEKGTSLLTLLKDPYILIAAGAICFTTLVIATVETALPIWMMKTMCASKWQLGTVFLPDSISYLIASHIFGRLSQKHSASWLCACIGMILTGVTTICFGFSKNIYHVLVLNAFLGFSVGTVDSSIMPLMGYLVDLRYVPVYGTVYAIADVAVCIGFSLGPAIAGPIVASIGFPWLMAIHGTVNIIFAPLCIFLFSPPRREENLELGSVEARQQELGSENRHYGGLNGQISSSEAWKPSGQRPPEGQASTQKWVRGWSRRIGSRNGGLLWPGSRNGRVSRPNSGNRRLLRPGNSNWVLSRPGSRN</sequence>
<dbReference type="SUPFAM" id="SSF103473">
    <property type="entry name" value="MFS general substrate transporter"/>
    <property type="match status" value="1"/>
</dbReference>
<proteinExistence type="predicted"/>
<keyword evidence="4 7" id="KW-1133">Transmembrane helix</keyword>
<dbReference type="AlphaFoldDB" id="A0A6J2Q3A7"/>
<feature type="transmembrane region" description="Helical" evidence="7">
    <location>
        <begin position="150"/>
        <end position="173"/>
    </location>
</feature>
<keyword evidence="2" id="KW-0813">Transport</keyword>
<dbReference type="OrthoDB" id="5086884at2759"/>
<feature type="transmembrane region" description="Helical" evidence="7">
    <location>
        <begin position="240"/>
        <end position="262"/>
    </location>
</feature>
<dbReference type="GO" id="GO:0043195">
    <property type="term" value="C:terminal bouton"/>
    <property type="evidence" value="ECO:0007669"/>
    <property type="project" value="TreeGrafter"/>
</dbReference>
<dbReference type="PROSITE" id="PS50850">
    <property type="entry name" value="MFS"/>
    <property type="match status" value="1"/>
</dbReference>
<organism evidence="9 10">
    <name type="scientific">Cottoperca gobio</name>
    <name type="common">Frogmouth</name>
    <name type="synonym">Aphritis gobio</name>
    <dbReference type="NCBI Taxonomy" id="56716"/>
    <lineage>
        <taxon>Eukaryota</taxon>
        <taxon>Metazoa</taxon>
        <taxon>Chordata</taxon>
        <taxon>Craniata</taxon>
        <taxon>Vertebrata</taxon>
        <taxon>Euteleostomi</taxon>
        <taxon>Actinopterygii</taxon>
        <taxon>Neopterygii</taxon>
        <taxon>Teleostei</taxon>
        <taxon>Neoteleostei</taxon>
        <taxon>Acanthomorphata</taxon>
        <taxon>Eupercaria</taxon>
        <taxon>Perciformes</taxon>
        <taxon>Notothenioidei</taxon>
        <taxon>Bovichtidae</taxon>
        <taxon>Cottoperca</taxon>
    </lineage>
</organism>
<evidence type="ECO:0000256" key="3">
    <source>
        <dbReference type="ARBA" id="ARBA00022692"/>
    </source>
</evidence>
<evidence type="ECO:0000256" key="5">
    <source>
        <dbReference type="ARBA" id="ARBA00023136"/>
    </source>
</evidence>
<dbReference type="GO" id="GO:0030672">
    <property type="term" value="C:synaptic vesicle membrane"/>
    <property type="evidence" value="ECO:0007669"/>
    <property type="project" value="TreeGrafter"/>
</dbReference>
<protein>
    <submittedName>
        <fullName evidence="10">Synaptic vesicular amine transporter-like</fullName>
    </submittedName>
</protein>
<feature type="transmembrane region" description="Helical" evidence="7">
    <location>
        <begin position="348"/>
        <end position="367"/>
    </location>
</feature>
<feature type="compositionally biased region" description="Polar residues" evidence="6">
    <location>
        <begin position="557"/>
        <end position="570"/>
    </location>
</feature>
<feature type="domain" description="Major facilitator superfamily (MFS) profile" evidence="8">
    <location>
        <begin position="17"/>
        <end position="464"/>
    </location>
</feature>
<evidence type="ECO:0000313" key="9">
    <source>
        <dbReference type="Proteomes" id="UP000504630"/>
    </source>
</evidence>
<dbReference type="InParanoid" id="A0A6J2Q3A7"/>
<keyword evidence="5 7" id="KW-0472">Membrane</keyword>
<evidence type="ECO:0000259" key="8">
    <source>
        <dbReference type="PROSITE" id="PS50850"/>
    </source>
</evidence>
<keyword evidence="9" id="KW-1185">Reference proteome</keyword>
<dbReference type="GO" id="GO:0015842">
    <property type="term" value="P:aminergic neurotransmitter loading into synaptic vesicle"/>
    <property type="evidence" value="ECO:0007669"/>
    <property type="project" value="TreeGrafter"/>
</dbReference>
<evidence type="ECO:0000256" key="2">
    <source>
        <dbReference type="ARBA" id="ARBA00022448"/>
    </source>
</evidence>
<evidence type="ECO:0000313" key="10">
    <source>
        <dbReference type="RefSeq" id="XP_029292953.1"/>
    </source>
</evidence>
<comment type="subcellular location">
    <subcellularLocation>
        <location evidence="1">Membrane</location>
        <topology evidence="1">Multi-pass membrane protein</topology>
    </subcellularLocation>
</comment>
<evidence type="ECO:0000256" key="4">
    <source>
        <dbReference type="ARBA" id="ARBA00022989"/>
    </source>
</evidence>
<reference evidence="10" key="1">
    <citation type="submission" date="2025-08" db="UniProtKB">
        <authorList>
            <consortium name="RefSeq"/>
        </authorList>
    </citation>
    <scope>IDENTIFICATION</scope>
</reference>
<dbReference type="InterPro" id="IPR036259">
    <property type="entry name" value="MFS_trans_sf"/>
</dbReference>
<evidence type="ECO:0000256" key="7">
    <source>
        <dbReference type="SAM" id="Phobius"/>
    </source>
</evidence>
<name>A0A6J2Q3A7_COTGO</name>
<dbReference type="PANTHER" id="PTHR23506:SF30">
    <property type="entry name" value="SYNAPTIC VESICULAR AMINE TRANSPORTER"/>
    <property type="match status" value="1"/>
</dbReference>
<dbReference type="KEGG" id="cgob:115011850"/>
<feature type="transmembrane region" description="Helical" evidence="7">
    <location>
        <begin position="373"/>
        <end position="398"/>
    </location>
</feature>
<feature type="region of interest" description="Disordered" evidence="6">
    <location>
        <begin position="530"/>
        <end position="570"/>
    </location>
</feature>
<feature type="transmembrane region" description="Helical" evidence="7">
    <location>
        <begin position="179"/>
        <end position="199"/>
    </location>
</feature>
<feature type="transmembrane region" description="Helical" evidence="7">
    <location>
        <begin position="16"/>
        <end position="39"/>
    </location>
</feature>
<feature type="transmembrane region" description="Helical" evidence="7">
    <location>
        <begin position="440"/>
        <end position="460"/>
    </location>
</feature>
<dbReference type="FunFam" id="1.20.1250.20:FF:000401">
    <property type="entry name" value="Vesicular amine transporter"/>
    <property type="match status" value="1"/>
</dbReference>
<dbReference type="CDD" id="cd17384">
    <property type="entry name" value="MFS_SLC18A1_2_VAT1_2"/>
    <property type="match status" value="1"/>
</dbReference>
<feature type="transmembrane region" description="Helical" evidence="7">
    <location>
        <begin position="282"/>
        <end position="306"/>
    </location>
</feature>
<dbReference type="InterPro" id="IPR011701">
    <property type="entry name" value="MFS"/>
</dbReference>
<evidence type="ECO:0000256" key="1">
    <source>
        <dbReference type="ARBA" id="ARBA00004141"/>
    </source>
</evidence>
<dbReference type="InterPro" id="IPR020846">
    <property type="entry name" value="MFS_dom"/>
</dbReference>
<gene>
    <name evidence="10" type="primary">LOC115011850</name>
</gene>
<dbReference type="InterPro" id="IPR050930">
    <property type="entry name" value="MFS_Vesicular_Transporter"/>
</dbReference>
<keyword evidence="3 7" id="KW-0812">Transmembrane</keyword>
<dbReference type="GeneID" id="115011850"/>
<dbReference type="PANTHER" id="PTHR23506">
    <property type="entry name" value="GH10249P"/>
    <property type="match status" value="1"/>
</dbReference>
<feature type="transmembrane region" description="Helical" evidence="7">
    <location>
        <begin position="119"/>
        <end position="138"/>
    </location>
</feature>
<dbReference type="Pfam" id="PF07690">
    <property type="entry name" value="MFS_1"/>
    <property type="match status" value="1"/>
</dbReference>
<accession>A0A6J2Q3A7</accession>